<gene>
    <name evidence="2" type="ORF">E6C76_05220</name>
</gene>
<protein>
    <submittedName>
        <fullName evidence="2">DUF541 domain-containing protein</fullName>
    </submittedName>
</protein>
<comment type="caution">
    <text evidence="2">The sequence shown here is derived from an EMBL/GenBank/DDBJ whole genome shotgun (WGS) entry which is preliminary data.</text>
</comment>
<dbReference type="EMBL" id="SSOC01000002">
    <property type="protein sequence ID" value="THF66246.1"/>
    <property type="molecule type" value="Genomic_DNA"/>
</dbReference>
<feature type="signal peptide" evidence="1">
    <location>
        <begin position="1"/>
        <end position="24"/>
    </location>
</feature>
<dbReference type="PANTHER" id="PTHR34387">
    <property type="entry name" value="SLR1258 PROTEIN"/>
    <property type="match status" value="1"/>
</dbReference>
<dbReference type="RefSeq" id="WP_136347195.1">
    <property type="nucleotide sequence ID" value="NZ_SSOC01000002.1"/>
</dbReference>
<dbReference type="GO" id="GO:0006974">
    <property type="term" value="P:DNA damage response"/>
    <property type="evidence" value="ECO:0007669"/>
    <property type="project" value="TreeGrafter"/>
</dbReference>
<evidence type="ECO:0000313" key="2">
    <source>
        <dbReference type="EMBL" id="THF66246.1"/>
    </source>
</evidence>
<keyword evidence="1" id="KW-0732">Signal</keyword>
<sequence>MTKTLRPLIVLMCTGLLAAGPLRAAEPAQPRVTTIDLSAEAARPAENDLAVATAYFEATDASSAAVARQVNRAIAAALDTAKAYGTVKTQSAGTHTWPIYGKNDRKIEGWRMRSEIRLESRDVAALSELLGKLQATLAVSQINMEPAPETRRKAVEEATVEAIRAFEQRAELIAGTFGKTYRIRHLNVGDSGYRPPIMRMQSVAMAAKDSMPAPIEAGESQVGVAISGTIELSE</sequence>
<dbReference type="InterPro" id="IPR052022">
    <property type="entry name" value="26kDa_periplasmic_antigen"/>
</dbReference>
<name>A0A4S4B123_9RHOO</name>
<accession>A0A4S4B123</accession>
<evidence type="ECO:0000313" key="3">
    <source>
        <dbReference type="Proteomes" id="UP000308430"/>
    </source>
</evidence>
<reference evidence="2 3" key="1">
    <citation type="submission" date="2019-04" db="EMBL/GenBank/DDBJ databases">
        <title>Azoarcus nasutitermitis sp. nov. isolated from termite nest.</title>
        <authorList>
            <person name="Lin S.-Y."/>
            <person name="Hameed A."/>
            <person name="Hsu Y.-H."/>
            <person name="Young C.-C."/>
        </authorList>
    </citation>
    <scope>NUCLEOTIDE SEQUENCE [LARGE SCALE GENOMIC DNA]</scope>
    <source>
        <strain evidence="2 3">CC-YHH838</strain>
    </source>
</reference>
<dbReference type="Gene3D" id="3.30.70.2970">
    <property type="entry name" value="Protein of unknown function (DUF541), domain 2"/>
    <property type="match status" value="1"/>
</dbReference>
<organism evidence="2 3">
    <name type="scientific">Pseudothauera nasutitermitis</name>
    <dbReference type="NCBI Taxonomy" id="2565930"/>
    <lineage>
        <taxon>Bacteria</taxon>
        <taxon>Pseudomonadati</taxon>
        <taxon>Pseudomonadota</taxon>
        <taxon>Betaproteobacteria</taxon>
        <taxon>Rhodocyclales</taxon>
        <taxon>Zoogloeaceae</taxon>
        <taxon>Pseudothauera</taxon>
    </lineage>
</organism>
<dbReference type="InterPro" id="IPR007497">
    <property type="entry name" value="SIMPL/DUF541"/>
</dbReference>
<dbReference type="PANTHER" id="PTHR34387:SF1">
    <property type="entry name" value="PERIPLASMIC IMMUNOGENIC PROTEIN"/>
    <property type="match status" value="1"/>
</dbReference>
<keyword evidence="3" id="KW-1185">Reference proteome</keyword>
<evidence type="ECO:0000256" key="1">
    <source>
        <dbReference type="SAM" id="SignalP"/>
    </source>
</evidence>
<dbReference type="AlphaFoldDB" id="A0A4S4B123"/>
<dbReference type="Gene3D" id="3.30.110.170">
    <property type="entry name" value="Protein of unknown function (DUF541), domain 1"/>
    <property type="match status" value="1"/>
</dbReference>
<feature type="chain" id="PRO_5020242601" evidence="1">
    <location>
        <begin position="25"/>
        <end position="234"/>
    </location>
</feature>
<dbReference type="OrthoDB" id="7062395at2"/>
<dbReference type="Proteomes" id="UP000308430">
    <property type="component" value="Unassembled WGS sequence"/>
</dbReference>
<proteinExistence type="predicted"/>
<dbReference type="Pfam" id="PF04402">
    <property type="entry name" value="SIMPL"/>
    <property type="match status" value="1"/>
</dbReference>